<dbReference type="InterPro" id="IPR038430">
    <property type="entry name" value="NDAH_ubi_oxred_su3_sf"/>
</dbReference>
<comment type="function">
    <text evidence="9">Core subunit of the mitochondrial membrane respiratory chain NADH dehydrogenase (Complex I) which catalyzes electron transfer from NADH through the respiratory chain, using ubiquinone as an electron acceptor. Essential for the catalytic activity of complex I.</text>
</comment>
<keyword evidence="6 9" id="KW-1133">Transmembrane helix</keyword>
<evidence type="ECO:0000256" key="7">
    <source>
        <dbReference type="ARBA" id="ARBA00023136"/>
    </source>
</evidence>
<keyword evidence="9" id="KW-1278">Translocase</keyword>
<protein>
    <recommendedName>
        <fullName evidence="3 9">NADH-ubiquinone oxidoreductase chain 3</fullName>
        <ecNumber evidence="9">7.1.1.2</ecNumber>
    </recommendedName>
</protein>
<dbReference type="Gene3D" id="1.20.58.1610">
    <property type="entry name" value="NADH:ubiquinone/plastoquinone oxidoreductase, chain 3"/>
    <property type="match status" value="1"/>
</dbReference>
<keyword evidence="5 9" id="KW-0812">Transmembrane</keyword>
<evidence type="ECO:0000256" key="9">
    <source>
        <dbReference type="RuleBase" id="RU003640"/>
    </source>
</evidence>
<keyword evidence="4 9" id="KW-0813">Transport</keyword>
<keyword evidence="7 9" id="KW-0472">Membrane</keyword>
<dbReference type="GO" id="GO:0031966">
    <property type="term" value="C:mitochondrial membrane"/>
    <property type="evidence" value="ECO:0007669"/>
    <property type="project" value="UniProtKB-SubCell"/>
</dbReference>
<evidence type="ECO:0000256" key="8">
    <source>
        <dbReference type="ARBA" id="ARBA00049551"/>
    </source>
</evidence>
<evidence type="ECO:0000256" key="2">
    <source>
        <dbReference type="ARBA" id="ARBA00008472"/>
    </source>
</evidence>
<accession>A0A650DR33</accession>
<keyword evidence="9 10" id="KW-0496">Mitochondrion</keyword>
<evidence type="ECO:0000256" key="3">
    <source>
        <dbReference type="ARBA" id="ARBA00021007"/>
    </source>
</evidence>
<keyword evidence="9" id="KW-0679">Respiratory chain</keyword>
<comment type="subcellular location">
    <subcellularLocation>
        <location evidence="1">Membrane</location>
    </subcellularLocation>
    <subcellularLocation>
        <location evidence="9">Mitochondrion membrane</location>
        <topology evidence="9">Multi-pass membrane protein</topology>
    </subcellularLocation>
</comment>
<feature type="transmembrane region" description="Helical" evidence="9">
    <location>
        <begin position="50"/>
        <end position="74"/>
    </location>
</feature>
<dbReference type="EC" id="7.1.1.2" evidence="9"/>
<evidence type="ECO:0000256" key="5">
    <source>
        <dbReference type="ARBA" id="ARBA00022692"/>
    </source>
</evidence>
<dbReference type="Pfam" id="PF00507">
    <property type="entry name" value="Oxidored_q4"/>
    <property type="match status" value="1"/>
</dbReference>
<keyword evidence="9" id="KW-0249">Electron transport</keyword>
<sequence>MILVFVLALMISTSMMLINSFIATKSFNDREKPSSFECGFNPLYFSRTPFSLQFFLIAVIFLIFDVEITIIMPIPLILEISTNYSIMLMMSFFIFILIVGLFYEWINGALHWPK</sequence>
<comment type="similarity">
    <text evidence="2 9">Belongs to the complex I subunit 3 family.</text>
</comment>
<dbReference type="PANTHER" id="PTHR11058">
    <property type="entry name" value="NADH-UBIQUINONE OXIDOREDUCTASE CHAIN 3"/>
    <property type="match status" value="1"/>
</dbReference>
<gene>
    <name evidence="10" type="primary">ND3</name>
</gene>
<comment type="catalytic activity">
    <reaction evidence="8 9">
        <text>a ubiquinone + NADH + 5 H(+)(in) = a ubiquinol + NAD(+) + 4 H(+)(out)</text>
        <dbReference type="Rhea" id="RHEA:29091"/>
        <dbReference type="Rhea" id="RHEA-COMP:9565"/>
        <dbReference type="Rhea" id="RHEA-COMP:9566"/>
        <dbReference type="ChEBI" id="CHEBI:15378"/>
        <dbReference type="ChEBI" id="CHEBI:16389"/>
        <dbReference type="ChEBI" id="CHEBI:17976"/>
        <dbReference type="ChEBI" id="CHEBI:57540"/>
        <dbReference type="ChEBI" id="CHEBI:57945"/>
        <dbReference type="EC" id="7.1.1.2"/>
    </reaction>
</comment>
<dbReference type="PANTHER" id="PTHR11058:SF9">
    <property type="entry name" value="NADH-UBIQUINONE OXIDOREDUCTASE CHAIN 3"/>
    <property type="match status" value="1"/>
</dbReference>
<dbReference type="GO" id="GO:0030964">
    <property type="term" value="C:NADH dehydrogenase complex"/>
    <property type="evidence" value="ECO:0007669"/>
    <property type="project" value="TreeGrafter"/>
</dbReference>
<keyword evidence="9" id="KW-0830">Ubiquinone</keyword>
<dbReference type="EMBL" id="MN661001">
    <property type="protein sequence ID" value="QGT34991.1"/>
    <property type="molecule type" value="Genomic_DNA"/>
</dbReference>
<dbReference type="InterPro" id="IPR000440">
    <property type="entry name" value="NADH_UbQ/plastoQ_OxRdtase_su3"/>
</dbReference>
<dbReference type="GO" id="GO:0008137">
    <property type="term" value="F:NADH dehydrogenase (ubiquinone) activity"/>
    <property type="evidence" value="ECO:0007669"/>
    <property type="project" value="UniProtKB-UniRule"/>
</dbReference>
<evidence type="ECO:0000313" key="10">
    <source>
        <dbReference type="EMBL" id="QGT34991.1"/>
    </source>
</evidence>
<evidence type="ECO:0000256" key="4">
    <source>
        <dbReference type="ARBA" id="ARBA00022448"/>
    </source>
</evidence>
<proteinExistence type="inferred from homology"/>
<feature type="transmembrane region" description="Helical" evidence="9">
    <location>
        <begin position="86"/>
        <end position="106"/>
    </location>
</feature>
<keyword evidence="9" id="KW-0520">NAD</keyword>
<evidence type="ECO:0000256" key="6">
    <source>
        <dbReference type="ARBA" id="ARBA00022989"/>
    </source>
</evidence>
<organism evidence="10">
    <name type="scientific">Orthonychiurus folsomi</name>
    <dbReference type="NCBI Taxonomy" id="2581074"/>
    <lineage>
        <taxon>Eukaryota</taxon>
        <taxon>Metazoa</taxon>
        <taxon>Ecdysozoa</taxon>
        <taxon>Arthropoda</taxon>
        <taxon>Hexapoda</taxon>
        <taxon>Collembola</taxon>
        <taxon>Poduromorpha</taxon>
        <taxon>Poduroidea</taxon>
        <taxon>Onychiuridae</taxon>
        <taxon>Onychiurinae</taxon>
        <taxon>Orthonychiurus</taxon>
    </lineage>
</organism>
<dbReference type="AlphaFoldDB" id="A0A650DR33"/>
<name>A0A650DR33_9HEXA</name>
<reference evidence="10" key="1">
    <citation type="submission" date="2019-11" db="EMBL/GenBank/DDBJ databases">
        <title>The complete mitochondrial genome of Orthonychiurus folsomi (Collembola: Onychiuridae).</title>
        <authorList>
            <person name="Yao H.-F."/>
            <person name="Sun X."/>
            <person name="Xie Z.-J."/>
            <person name="Dong J."/>
        </authorList>
    </citation>
    <scope>NUCLEOTIDE SEQUENCE</scope>
</reference>
<evidence type="ECO:0000256" key="1">
    <source>
        <dbReference type="ARBA" id="ARBA00004370"/>
    </source>
</evidence>
<geneLocation type="mitochondrion" evidence="10"/>